<accession>A0A841RB21</accession>
<evidence type="ECO:0008006" key="3">
    <source>
        <dbReference type="Google" id="ProtNLM"/>
    </source>
</evidence>
<protein>
    <recommendedName>
        <fullName evidence="3">Peptidase S24/S26A/S26B/S26C domain-containing protein</fullName>
    </recommendedName>
</protein>
<organism evidence="1 2">
    <name type="scientific">Spirochaeta isovalerica</name>
    <dbReference type="NCBI Taxonomy" id="150"/>
    <lineage>
        <taxon>Bacteria</taxon>
        <taxon>Pseudomonadati</taxon>
        <taxon>Spirochaetota</taxon>
        <taxon>Spirochaetia</taxon>
        <taxon>Spirochaetales</taxon>
        <taxon>Spirochaetaceae</taxon>
        <taxon>Spirochaeta</taxon>
    </lineage>
</organism>
<dbReference type="EMBL" id="JACHGJ010000002">
    <property type="protein sequence ID" value="MBB6479622.1"/>
    <property type="molecule type" value="Genomic_DNA"/>
</dbReference>
<keyword evidence="2" id="KW-1185">Reference proteome</keyword>
<dbReference type="SUPFAM" id="SSF51306">
    <property type="entry name" value="LexA/Signal peptidase"/>
    <property type="match status" value="1"/>
</dbReference>
<evidence type="ECO:0000313" key="2">
    <source>
        <dbReference type="Proteomes" id="UP000587760"/>
    </source>
</evidence>
<name>A0A841RB21_9SPIO</name>
<reference evidence="1 2" key="1">
    <citation type="submission" date="2020-08" db="EMBL/GenBank/DDBJ databases">
        <title>Genomic Encyclopedia of Type Strains, Phase IV (KMG-IV): sequencing the most valuable type-strain genomes for metagenomic binning, comparative biology and taxonomic classification.</title>
        <authorList>
            <person name="Goeker M."/>
        </authorList>
    </citation>
    <scope>NUCLEOTIDE SEQUENCE [LARGE SCALE GENOMIC DNA]</scope>
    <source>
        <strain evidence="1 2">DSM 2461</strain>
    </source>
</reference>
<gene>
    <name evidence="1" type="ORF">HNR50_001280</name>
</gene>
<dbReference type="AlphaFoldDB" id="A0A841RB21"/>
<dbReference type="RefSeq" id="WP_184745025.1">
    <property type="nucleotide sequence ID" value="NZ_JACHGJ010000002.1"/>
</dbReference>
<sequence length="137" mass="15941">MVKSEAMGILLEGKEALWLPLLSGSMAPALLPGDELYIDPQRRTPRRGEIAVFFREGRFFSHRVLFSFRWGTSRFLCEKGDANSSARFIAEKKVLGTVLRFKRNGLETDLTSAEAVRFSKKLARRSFFRLWKIRRWR</sequence>
<proteinExistence type="predicted"/>
<evidence type="ECO:0000313" key="1">
    <source>
        <dbReference type="EMBL" id="MBB6479622.1"/>
    </source>
</evidence>
<dbReference type="Proteomes" id="UP000587760">
    <property type="component" value="Unassembled WGS sequence"/>
</dbReference>
<dbReference type="CDD" id="cd06462">
    <property type="entry name" value="Peptidase_S24_S26"/>
    <property type="match status" value="1"/>
</dbReference>
<dbReference type="InterPro" id="IPR036286">
    <property type="entry name" value="LexA/Signal_pep-like_sf"/>
</dbReference>
<comment type="caution">
    <text evidence="1">The sequence shown here is derived from an EMBL/GenBank/DDBJ whole genome shotgun (WGS) entry which is preliminary data.</text>
</comment>